<dbReference type="PANTHER" id="PTHR30250">
    <property type="entry name" value="PST FAMILY PREDICTED COLANIC ACID TRANSPORTER"/>
    <property type="match status" value="1"/>
</dbReference>
<dbReference type="STRING" id="1121898.GCA_000422725_01950"/>
<dbReference type="InterPro" id="IPR002797">
    <property type="entry name" value="Polysacc_synth"/>
</dbReference>
<evidence type="ECO:0000256" key="4">
    <source>
        <dbReference type="ARBA" id="ARBA00022989"/>
    </source>
</evidence>
<feature type="transmembrane region" description="Helical" evidence="6">
    <location>
        <begin position="113"/>
        <end position="130"/>
    </location>
</feature>
<comment type="caution">
    <text evidence="7">The sequence shown here is derived from an EMBL/GenBank/DDBJ whole genome shotgun (WGS) entry which is preliminary data.</text>
</comment>
<keyword evidence="4 6" id="KW-1133">Transmembrane helix</keyword>
<keyword evidence="3 6" id="KW-0812">Transmembrane</keyword>
<keyword evidence="5 6" id="KW-0472">Membrane</keyword>
<keyword evidence="8" id="KW-1185">Reference proteome</keyword>
<sequence length="490" mass="55399">MEKEKVAPLQQVVLYAIINYAGTAIGIISALFIYPLDFRFLGTVRFVDNISQLLFPIMVLGASHALIKFYPALDERHRKQLFNYSLLSVSVISLLVLGGIFGFSAMADYKDSMLLYFAFPVAVALAFVELFKKQAQDLQKIAVPTLYEKIFPKIALPAIFLLLIGGFVSEYQSLALYAASYVLIFILTGIYLFKRFSPGFNYRFKTLFGTISRKDYFRYSLYSFAGSLGSLLAFRIDGIIIYNLISEEANGIFSTAVTLASTLQIPAVGMFALYAPIISTYLKNNNLPDLNIKYKEIARLLFFIGAVLYSCIFLGIEDLFRILPAYEKLKDTIPIIIVLGFSVLINMATGFNGEIITYSKYYRFNLVAILVLILLNVSLNLYFIYYTNTGIMGVAYASFFSMTLFNISKLVFIYKKFRLLPFDKSFAKLAVVFVSSGIAIYFLPNFESHIINLIYKTGLSILINVVVVYKLRLVYQVNIWADKVFAKIGR</sequence>
<evidence type="ECO:0000256" key="3">
    <source>
        <dbReference type="ARBA" id="ARBA00022692"/>
    </source>
</evidence>
<feature type="transmembrane region" description="Helical" evidence="6">
    <location>
        <begin position="332"/>
        <end position="352"/>
    </location>
</feature>
<name>A0A0A2MLR2_9FLAO</name>
<feature type="transmembrane region" description="Helical" evidence="6">
    <location>
        <begin position="82"/>
        <end position="107"/>
    </location>
</feature>
<feature type="transmembrane region" description="Helical" evidence="6">
    <location>
        <begin position="364"/>
        <end position="385"/>
    </location>
</feature>
<dbReference type="eggNOG" id="COG2244">
    <property type="taxonomic scope" value="Bacteria"/>
</dbReference>
<evidence type="ECO:0008006" key="9">
    <source>
        <dbReference type="Google" id="ProtNLM"/>
    </source>
</evidence>
<dbReference type="Pfam" id="PF01943">
    <property type="entry name" value="Polysacc_synt"/>
    <property type="match status" value="1"/>
</dbReference>
<gene>
    <name evidence="7" type="ORF">Q766_07970</name>
</gene>
<dbReference type="InterPro" id="IPR050833">
    <property type="entry name" value="Poly_Biosynth_Transport"/>
</dbReference>
<feature type="transmembrane region" description="Helical" evidence="6">
    <location>
        <begin position="450"/>
        <end position="469"/>
    </location>
</feature>
<dbReference type="RefSeq" id="WP_026990777.1">
    <property type="nucleotide sequence ID" value="NZ_AUGP01000018.1"/>
</dbReference>
<feature type="transmembrane region" description="Helical" evidence="6">
    <location>
        <begin position="391"/>
        <end position="414"/>
    </location>
</feature>
<protein>
    <recommendedName>
        <fullName evidence="9">Polysaccharide biosynthesis protein C-terminal domain-containing protein</fullName>
    </recommendedName>
</protein>
<accession>A0A0A2MLR2</accession>
<feature type="transmembrane region" description="Helical" evidence="6">
    <location>
        <begin position="174"/>
        <end position="193"/>
    </location>
</feature>
<dbReference type="PANTHER" id="PTHR30250:SF11">
    <property type="entry name" value="O-ANTIGEN TRANSPORTER-RELATED"/>
    <property type="match status" value="1"/>
</dbReference>
<evidence type="ECO:0000256" key="1">
    <source>
        <dbReference type="ARBA" id="ARBA00004651"/>
    </source>
</evidence>
<feature type="transmembrane region" description="Helical" evidence="6">
    <location>
        <begin position="297"/>
        <end position="316"/>
    </location>
</feature>
<keyword evidence="2" id="KW-1003">Cell membrane</keyword>
<feature type="transmembrane region" description="Helical" evidence="6">
    <location>
        <begin position="12"/>
        <end position="33"/>
    </location>
</feature>
<evidence type="ECO:0000256" key="5">
    <source>
        <dbReference type="ARBA" id="ARBA00023136"/>
    </source>
</evidence>
<feature type="transmembrane region" description="Helical" evidence="6">
    <location>
        <begin position="150"/>
        <end position="168"/>
    </location>
</feature>
<feature type="transmembrane region" description="Helical" evidence="6">
    <location>
        <begin position="251"/>
        <end position="276"/>
    </location>
</feature>
<dbReference type="OrthoDB" id="88014at2"/>
<organism evidence="7 8">
    <name type="scientific">Flavobacterium subsaxonicum WB 4.1-42 = DSM 21790</name>
    <dbReference type="NCBI Taxonomy" id="1121898"/>
    <lineage>
        <taxon>Bacteria</taxon>
        <taxon>Pseudomonadati</taxon>
        <taxon>Bacteroidota</taxon>
        <taxon>Flavobacteriia</taxon>
        <taxon>Flavobacteriales</taxon>
        <taxon>Flavobacteriaceae</taxon>
        <taxon>Flavobacterium</taxon>
    </lineage>
</organism>
<feature type="transmembrane region" description="Helical" evidence="6">
    <location>
        <begin position="426"/>
        <end position="444"/>
    </location>
</feature>
<dbReference type="Proteomes" id="UP000030111">
    <property type="component" value="Unassembled WGS sequence"/>
</dbReference>
<evidence type="ECO:0000256" key="6">
    <source>
        <dbReference type="SAM" id="Phobius"/>
    </source>
</evidence>
<dbReference type="AlphaFoldDB" id="A0A0A2MLR2"/>
<evidence type="ECO:0000313" key="8">
    <source>
        <dbReference type="Proteomes" id="UP000030111"/>
    </source>
</evidence>
<proteinExistence type="predicted"/>
<dbReference type="GO" id="GO:0005886">
    <property type="term" value="C:plasma membrane"/>
    <property type="evidence" value="ECO:0007669"/>
    <property type="project" value="UniProtKB-SubCell"/>
</dbReference>
<feature type="transmembrane region" description="Helical" evidence="6">
    <location>
        <begin position="53"/>
        <end position="70"/>
    </location>
</feature>
<evidence type="ECO:0000256" key="2">
    <source>
        <dbReference type="ARBA" id="ARBA00022475"/>
    </source>
</evidence>
<reference evidence="7 8" key="1">
    <citation type="submission" date="2013-09" db="EMBL/GenBank/DDBJ databases">
        <authorList>
            <person name="Zeng Z."/>
            <person name="Chen C."/>
        </authorList>
    </citation>
    <scope>NUCLEOTIDE SEQUENCE [LARGE SCALE GENOMIC DNA]</scope>
    <source>
        <strain evidence="7 8">WB 4.1-42</strain>
    </source>
</reference>
<dbReference type="EMBL" id="JRLY01000005">
    <property type="protein sequence ID" value="KGO93234.1"/>
    <property type="molecule type" value="Genomic_DNA"/>
</dbReference>
<evidence type="ECO:0000313" key="7">
    <source>
        <dbReference type="EMBL" id="KGO93234.1"/>
    </source>
</evidence>
<feature type="transmembrane region" description="Helical" evidence="6">
    <location>
        <begin position="221"/>
        <end position="245"/>
    </location>
</feature>
<comment type="subcellular location">
    <subcellularLocation>
        <location evidence="1">Cell membrane</location>
        <topology evidence="1">Multi-pass membrane protein</topology>
    </subcellularLocation>
</comment>